<sequence length="204" mass="23693">MKKLILINFLILILVGAAFLASEYFMTYPAKFNIGKFFQQISFTPGILFIIASAVFSLPFSFLRMKRLNFREKYLRVFPVMNLILIVLIIKVSYPIYAETKTRIEGMQQQYIIKAKNDIRNDLIIYEYAGGITDTYNEKLAQQTDSITKKYGIVYQNTGCIIDNESIEARKKYTEITEAYLIQRNGKGWKTKMDAEINSLKKKN</sequence>
<dbReference type="EMBL" id="CP007547">
    <property type="protein sequence ID" value="AIL44707.1"/>
    <property type="molecule type" value="Genomic_DNA"/>
</dbReference>
<name>A0A077EB89_9FLAO</name>
<keyword evidence="1" id="KW-0812">Transmembrane</keyword>
<accession>A0A077EB89</accession>
<evidence type="ECO:0000313" key="2">
    <source>
        <dbReference type="EMBL" id="AIL44707.1"/>
    </source>
</evidence>
<proteinExistence type="predicted"/>
<keyword evidence="1" id="KW-1133">Transmembrane helix</keyword>
<dbReference type="STRING" id="1338011.BD94_0932"/>
<evidence type="ECO:0000313" key="3">
    <source>
        <dbReference type="Proteomes" id="UP000028933"/>
    </source>
</evidence>
<protein>
    <submittedName>
        <fullName evidence="2">Uncharacterized protein</fullName>
    </submittedName>
</protein>
<feature type="transmembrane region" description="Helical" evidence="1">
    <location>
        <begin position="74"/>
        <end position="94"/>
    </location>
</feature>
<dbReference type="eggNOG" id="ENOG502ZZSE">
    <property type="taxonomic scope" value="Bacteria"/>
</dbReference>
<organism evidence="2 3">
    <name type="scientific">Elizabethkingia anophelis NUHP1</name>
    <dbReference type="NCBI Taxonomy" id="1338011"/>
    <lineage>
        <taxon>Bacteria</taxon>
        <taxon>Pseudomonadati</taxon>
        <taxon>Bacteroidota</taxon>
        <taxon>Flavobacteriia</taxon>
        <taxon>Flavobacteriales</taxon>
        <taxon>Weeksellaceae</taxon>
        <taxon>Elizabethkingia</taxon>
    </lineage>
</organism>
<reference evidence="2 3" key="1">
    <citation type="journal article" date="2013" name="Lancet">
        <title>First case of E anophelis outbreak in an intensive-care unit.</title>
        <authorList>
            <person name="Teo J."/>
            <person name="Tan S.Y."/>
            <person name="Tay M."/>
            <person name="Ding Y."/>
            <person name="Kjelleberg S."/>
            <person name="Givskov M."/>
            <person name="Lin R.T."/>
            <person name="Yang L."/>
        </authorList>
    </citation>
    <scope>NUCLEOTIDE SEQUENCE [LARGE SCALE GENOMIC DNA]</scope>
    <source>
        <strain evidence="2 3">NUHP1</strain>
    </source>
</reference>
<dbReference type="HOGENOM" id="CLU_1341498_0_0_10"/>
<keyword evidence="1" id="KW-0472">Membrane</keyword>
<dbReference type="Proteomes" id="UP000028933">
    <property type="component" value="Chromosome"/>
</dbReference>
<gene>
    <name evidence="2" type="ORF">BD94_0932</name>
</gene>
<dbReference type="RefSeq" id="WP_009087510.1">
    <property type="nucleotide sequence ID" value="NZ_CP007547.1"/>
</dbReference>
<dbReference type="GeneID" id="56685875"/>
<evidence type="ECO:0000256" key="1">
    <source>
        <dbReference type="SAM" id="Phobius"/>
    </source>
</evidence>
<dbReference type="KEGG" id="eao:BD94_0932"/>
<feature type="transmembrane region" description="Helical" evidence="1">
    <location>
        <begin position="37"/>
        <end position="62"/>
    </location>
</feature>
<dbReference type="AlphaFoldDB" id="A0A077EB89"/>